<dbReference type="GO" id="GO:0007186">
    <property type="term" value="P:G protein-coupled receptor signaling pathway"/>
    <property type="evidence" value="ECO:0007669"/>
    <property type="project" value="InterPro"/>
</dbReference>
<dbReference type="InterPro" id="IPR015898">
    <property type="entry name" value="G-protein_gamma-like_dom"/>
</dbReference>
<evidence type="ECO:0000256" key="9">
    <source>
        <dbReference type="RuleBase" id="RU004973"/>
    </source>
</evidence>
<dbReference type="AlphaFoldDB" id="A0AAV4H2G0"/>
<evidence type="ECO:0000256" key="1">
    <source>
        <dbReference type="ARBA" id="ARBA00004342"/>
    </source>
</evidence>
<dbReference type="Pfam" id="PF00631">
    <property type="entry name" value="G-gamma"/>
    <property type="match status" value="1"/>
</dbReference>
<evidence type="ECO:0000256" key="6">
    <source>
        <dbReference type="ARBA" id="ARBA00023224"/>
    </source>
</evidence>
<dbReference type="Gene3D" id="4.10.260.10">
    <property type="entry name" value="Transducin (heterotrimeric G protein), gamma chain"/>
    <property type="match status" value="2"/>
</dbReference>
<dbReference type="SMART" id="SM00224">
    <property type="entry name" value="GGL"/>
    <property type="match status" value="1"/>
</dbReference>
<name>A0AAV4H2G0_9GAST</name>
<dbReference type="InterPro" id="IPR001770">
    <property type="entry name" value="G-protein_gamma"/>
</dbReference>
<gene>
    <name evidence="11" type="ORF">ElyMa_000833000</name>
</gene>
<keyword evidence="12" id="KW-1185">Reference proteome</keyword>
<evidence type="ECO:0000256" key="4">
    <source>
        <dbReference type="ARBA" id="ARBA00022481"/>
    </source>
</evidence>
<evidence type="ECO:0000313" key="12">
    <source>
        <dbReference type="Proteomes" id="UP000762676"/>
    </source>
</evidence>
<organism evidence="11 12">
    <name type="scientific">Elysia marginata</name>
    <dbReference type="NCBI Taxonomy" id="1093978"/>
    <lineage>
        <taxon>Eukaryota</taxon>
        <taxon>Metazoa</taxon>
        <taxon>Spiralia</taxon>
        <taxon>Lophotrochozoa</taxon>
        <taxon>Mollusca</taxon>
        <taxon>Gastropoda</taxon>
        <taxon>Heterobranchia</taxon>
        <taxon>Euthyneura</taxon>
        <taxon>Panpulmonata</taxon>
        <taxon>Sacoglossa</taxon>
        <taxon>Placobranchoidea</taxon>
        <taxon>Plakobranchidae</taxon>
        <taxon>Elysia</taxon>
    </lineage>
</organism>
<keyword evidence="8" id="KW-0636">Prenylation</keyword>
<evidence type="ECO:0000259" key="10">
    <source>
        <dbReference type="PROSITE" id="PS50058"/>
    </source>
</evidence>
<dbReference type="SMART" id="SM01224">
    <property type="entry name" value="G_gamma"/>
    <property type="match status" value="2"/>
</dbReference>
<evidence type="ECO:0000256" key="7">
    <source>
        <dbReference type="ARBA" id="ARBA00023288"/>
    </source>
</evidence>
<comment type="subunit">
    <text evidence="9">G proteins are composed of 3 units; alpha, beta and gamma.</text>
</comment>
<comment type="caution">
    <text evidence="11">The sequence shown here is derived from an EMBL/GenBank/DDBJ whole genome shotgun (WGS) entry which is preliminary data.</text>
</comment>
<comment type="similarity">
    <text evidence="2 9">Belongs to the G protein gamma family.</text>
</comment>
<reference evidence="11 12" key="1">
    <citation type="journal article" date="2021" name="Elife">
        <title>Chloroplast acquisition without the gene transfer in kleptoplastic sea slugs, Plakobranchus ocellatus.</title>
        <authorList>
            <person name="Maeda T."/>
            <person name="Takahashi S."/>
            <person name="Yoshida T."/>
            <person name="Shimamura S."/>
            <person name="Takaki Y."/>
            <person name="Nagai Y."/>
            <person name="Toyoda A."/>
            <person name="Suzuki Y."/>
            <person name="Arimoto A."/>
            <person name="Ishii H."/>
            <person name="Satoh N."/>
            <person name="Nishiyama T."/>
            <person name="Hasebe M."/>
            <person name="Maruyama T."/>
            <person name="Minagawa J."/>
            <person name="Obokata J."/>
            <person name="Shigenobu S."/>
        </authorList>
    </citation>
    <scope>NUCLEOTIDE SEQUENCE [LARGE SCALE GENOMIC DNA]</scope>
</reference>
<feature type="domain" description="G protein gamma" evidence="10">
    <location>
        <begin position="83"/>
        <end position="149"/>
    </location>
</feature>
<keyword evidence="7 9" id="KW-0449">Lipoprotein</keyword>
<comment type="subcellular location">
    <subcellularLocation>
        <location evidence="1 9">Cell membrane</location>
        <topology evidence="1 9">Lipid-anchor</topology>
        <orientation evidence="1 9">Cytoplasmic side</orientation>
    </subcellularLocation>
</comment>
<keyword evidence="3 9" id="KW-1003">Cell membrane</keyword>
<dbReference type="InterPro" id="IPR036284">
    <property type="entry name" value="GGL_sf"/>
</dbReference>
<dbReference type="PROSITE" id="PS50058">
    <property type="entry name" value="G_PROTEIN_GAMMA"/>
    <property type="match status" value="1"/>
</dbReference>
<dbReference type="GO" id="GO:0031681">
    <property type="term" value="F:G-protein beta-subunit binding"/>
    <property type="evidence" value="ECO:0007669"/>
    <property type="project" value="InterPro"/>
</dbReference>
<evidence type="ECO:0000256" key="2">
    <source>
        <dbReference type="ARBA" id="ARBA00007431"/>
    </source>
</evidence>
<dbReference type="PRINTS" id="PR00321">
    <property type="entry name" value="GPROTEING"/>
</dbReference>
<evidence type="ECO:0000256" key="3">
    <source>
        <dbReference type="ARBA" id="ARBA00022475"/>
    </source>
</evidence>
<accession>A0AAV4H2G0</accession>
<keyword evidence="4" id="KW-0488">Methylation</keyword>
<dbReference type="SUPFAM" id="SSF48670">
    <property type="entry name" value="Transducin (heterotrimeric G protein), gamma chain"/>
    <property type="match status" value="1"/>
</dbReference>
<evidence type="ECO:0000256" key="5">
    <source>
        <dbReference type="ARBA" id="ARBA00023136"/>
    </source>
</evidence>
<dbReference type="FunFam" id="4.10.260.10:FF:000001">
    <property type="entry name" value="Guanine nucleotide-binding protein subunit gamma"/>
    <property type="match status" value="1"/>
</dbReference>
<keyword evidence="5 9" id="KW-0472">Membrane</keyword>
<evidence type="ECO:0000313" key="11">
    <source>
        <dbReference type="EMBL" id="GFR90996.1"/>
    </source>
</evidence>
<dbReference type="GO" id="GO:0005834">
    <property type="term" value="C:heterotrimeric G-protein complex"/>
    <property type="evidence" value="ECO:0007669"/>
    <property type="project" value="InterPro"/>
</dbReference>
<sequence length="149" mass="17644">MCIVCLNWCFLHSSFPFSIQVKRIFFHLSMPPPREAEAYRKAKQELQIVRVHATMKRGKTSQTIKDLVEYCNAHMRKPKMNKFQEGLQQQRRLIEQLRCEAQITRFRVSQCIDDLQKYCDSHIEEDYLIRGFSKPSENPFKEKGSCAIL</sequence>
<evidence type="ECO:0000256" key="8">
    <source>
        <dbReference type="ARBA" id="ARBA00023289"/>
    </source>
</evidence>
<protein>
    <recommendedName>
        <fullName evidence="9">Guanine nucleotide-binding protein subunit gamma</fullName>
    </recommendedName>
</protein>
<keyword evidence="6 9" id="KW-0807">Transducer</keyword>
<proteinExistence type="inferred from homology"/>
<dbReference type="PANTHER" id="PTHR13809">
    <property type="entry name" value="GUANINE NUCLEOTIDE-BINDING PROTEIN GAMMA SUBUNIT"/>
    <property type="match status" value="1"/>
</dbReference>
<comment type="function">
    <text evidence="9">Guanine nucleotide-binding proteins (G proteins) are involved as a modulator or transducer in various transmembrane signaling systems. The beta and gamma chains are required for the GTPase activity, for replacement of GDP by GTP, and for G protein-effector interaction.</text>
</comment>
<dbReference type="CDD" id="cd00068">
    <property type="entry name" value="GGL"/>
    <property type="match status" value="1"/>
</dbReference>
<dbReference type="EMBL" id="BMAT01001706">
    <property type="protein sequence ID" value="GFR90996.1"/>
    <property type="molecule type" value="Genomic_DNA"/>
</dbReference>
<dbReference type="Proteomes" id="UP000762676">
    <property type="component" value="Unassembled WGS sequence"/>
</dbReference>